<dbReference type="AlphaFoldDB" id="A0A2P4X356"/>
<accession>A0A2P4X356</accession>
<keyword evidence="2" id="KW-1185">Reference proteome</keyword>
<organism evidence="1 2">
    <name type="scientific">Phytophthora palmivora</name>
    <dbReference type="NCBI Taxonomy" id="4796"/>
    <lineage>
        <taxon>Eukaryota</taxon>
        <taxon>Sar</taxon>
        <taxon>Stramenopiles</taxon>
        <taxon>Oomycota</taxon>
        <taxon>Peronosporomycetes</taxon>
        <taxon>Peronosporales</taxon>
        <taxon>Peronosporaceae</taxon>
        <taxon>Phytophthora</taxon>
    </lineage>
</organism>
<dbReference type="EMBL" id="NCKW01016966">
    <property type="protein sequence ID" value="POM59987.1"/>
    <property type="molecule type" value="Genomic_DNA"/>
</dbReference>
<comment type="caution">
    <text evidence="1">The sequence shown here is derived from an EMBL/GenBank/DDBJ whole genome shotgun (WGS) entry which is preliminary data.</text>
</comment>
<reference evidence="1 2" key="1">
    <citation type="journal article" date="2017" name="Genome Biol. Evol.">
        <title>Phytophthora megakarya and P. palmivora, closely related causal agents of cacao black pod rot, underwent increases in genome sizes and gene numbers by different mechanisms.</title>
        <authorList>
            <person name="Ali S.S."/>
            <person name="Shao J."/>
            <person name="Lary D.J."/>
            <person name="Kronmiller B."/>
            <person name="Shen D."/>
            <person name="Strem M.D."/>
            <person name="Amoako-Attah I."/>
            <person name="Akrofi A.Y."/>
            <person name="Begoude B.A."/>
            <person name="Ten Hoopen G.M."/>
            <person name="Coulibaly K."/>
            <person name="Kebe B.I."/>
            <person name="Melnick R.L."/>
            <person name="Guiltinan M.J."/>
            <person name="Tyler B.M."/>
            <person name="Meinhardt L.W."/>
            <person name="Bailey B.A."/>
        </authorList>
    </citation>
    <scope>NUCLEOTIDE SEQUENCE [LARGE SCALE GENOMIC DNA]</scope>
    <source>
        <strain evidence="2">sbr112.9</strain>
    </source>
</reference>
<dbReference type="OrthoDB" id="122637at2759"/>
<dbReference type="Proteomes" id="UP000237271">
    <property type="component" value="Unassembled WGS sequence"/>
</dbReference>
<sequence length="431" mass="47972">MSSNAAAQVHVNARVRSDLIHKTRRATLSKNMQRLGLSLPSESYPLSSPGADGPEFLLNSPPQRALSEYARRSRLSLAAFVASIRGQTSSDYRPNKNMVPVVIDELCNDYRHLDQLKEIVLNGVEVRLRATPSRQTLRPPNHGSARDRINVLRTNIRKEQDAWRCLVRCMDLLKQWPEIVISPFGVVDKGNEDATSSGRTIHDLSFPEGSSINDCTDQDRLTVVVARATHTPSKRRYFNTLPVPDVVIEMDASDFGLCALDISAHEALTCQFTAPEGTLIRNFQNGEANGFDINYCELLRVRLPSKCGARAGLPTLHVTVDRSTYTSASTIPQLSLGKTSYRRAIRMLNWWETSFQLRFSASHIAGVDNTRADAGSRIAANSSFATQFASLTRDWLQVSPTVDIQGLNKIWQRISALTPLPTPRMTNTAER</sequence>
<proteinExistence type="predicted"/>
<name>A0A2P4X356_9STRA</name>
<gene>
    <name evidence="1" type="ORF">PHPALM_31207</name>
</gene>
<evidence type="ECO:0000313" key="2">
    <source>
        <dbReference type="Proteomes" id="UP000237271"/>
    </source>
</evidence>
<evidence type="ECO:0000313" key="1">
    <source>
        <dbReference type="EMBL" id="POM59987.1"/>
    </source>
</evidence>
<protein>
    <submittedName>
        <fullName evidence="1">Secreted protein</fullName>
    </submittedName>
</protein>